<sequence>MILLGFLLLTAGAGGLIINGAAWLDAHRAGRLTERLRGRRRALVYVSTAAVVLGTALVWTTLLTTS</sequence>
<feature type="transmembrane region" description="Helical" evidence="1">
    <location>
        <begin position="42"/>
        <end position="63"/>
    </location>
</feature>
<keyword evidence="3" id="KW-1185">Reference proteome</keyword>
<accession>A0A4Y4D537</accession>
<dbReference type="RefSeq" id="WP_141270513.1">
    <property type="nucleotide sequence ID" value="NZ_BJNW01000030.1"/>
</dbReference>
<evidence type="ECO:0000313" key="3">
    <source>
        <dbReference type="Proteomes" id="UP000315730"/>
    </source>
</evidence>
<keyword evidence="1" id="KW-0472">Membrane</keyword>
<organism evidence="2 3">
    <name type="scientific">Kocuria varians</name>
    <name type="common">Micrococcus varians</name>
    <dbReference type="NCBI Taxonomy" id="1272"/>
    <lineage>
        <taxon>Bacteria</taxon>
        <taxon>Bacillati</taxon>
        <taxon>Actinomycetota</taxon>
        <taxon>Actinomycetes</taxon>
        <taxon>Micrococcales</taxon>
        <taxon>Micrococcaceae</taxon>
        <taxon>Kocuria</taxon>
    </lineage>
</organism>
<dbReference type="AlphaFoldDB" id="A0A4Y4D537"/>
<name>A0A4Y4D537_KOCVA</name>
<evidence type="ECO:0000313" key="2">
    <source>
        <dbReference type="EMBL" id="GED00306.1"/>
    </source>
</evidence>
<protein>
    <submittedName>
        <fullName evidence="2">Uncharacterized protein</fullName>
    </submittedName>
</protein>
<dbReference type="Proteomes" id="UP000315730">
    <property type="component" value="Unassembled WGS sequence"/>
</dbReference>
<keyword evidence="1" id="KW-0812">Transmembrane</keyword>
<gene>
    <name evidence="2" type="ORF">KVA01_24600</name>
</gene>
<comment type="caution">
    <text evidence="2">The sequence shown here is derived from an EMBL/GenBank/DDBJ whole genome shotgun (WGS) entry which is preliminary data.</text>
</comment>
<dbReference type="EMBL" id="BJNW01000030">
    <property type="protein sequence ID" value="GED00306.1"/>
    <property type="molecule type" value="Genomic_DNA"/>
</dbReference>
<keyword evidence="1" id="KW-1133">Transmembrane helix</keyword>
<evidence type="ECO:0000256" key="1">
    <source>
        <dbReference type="SAM" id="Phobius"/>
    </source>
</evidence>
<proteinExistence type="predicted"/>
<reference evidence="2 3" key="1">
    <citation type="submission" date="2019-06" db="EMBL/GenBank/DDBJ databases">
        <title>Whole genome shotgun sequence of Kocuria varians NBRC 15358.</title>
        <authorList>
            <person name="Hosoyama A."/>
            <person name="Uohara A."/>
            <person name="Ohji S."/>
            <person name="Ichikawa N."/>
        </authorList>
    </citation>
    <scope>NUCLEOTIDE SEQUENCE [LARGE SCALE GENOMIC DNA]</scope>
    <source>
        <strain evidence="2 3">NBRC 15358</strain>
    </source>
</reference>